<keyword evidence="3" id="KW-1133">Transmembrane helix</keyword>
<dbReference type="GO" id="GO:0022857">
    <property type="term" value="F:transmembrane transporter activity"/>
    <property type="evidence" value="ECO:0007669"/>
    <property type="project" value="InterPro"/>
</dbReference>
<sequence length="335" mass="36173">MAPLAQRPLRHLSRHCSSVGRTAKAAKRPKMQRRMSAPAALQSRTTLVVPKRAVQLHKLQHMPAPRDYLRHVPRIVRAELLHLFLLAFAHSGASLTELELLAQHGALAFRVRAAHARHFGVLRLTIGSDHQRVAPALLRRTLPHALPEVRRLYTAVVDERVRVHEARARLAHLCAKPAARRSGVQVALGAVLAAVVSAVVCGGGVVDVVAAVVGAVLLGCVQLVLLQADAVVAEFLQTCASIYLAFLAHDPHTSPAITSILPGYLYLCCTVKHNPKYTRMELFVALCASMYAAALAHGLPLCCDVFLVSQLVGLVVLFHGAAEKLLSRAPAKLAL</sequence>
<feature type="domain" description="Threonine/serine exporter-like N-terminal" evidence="4">
    <location>
        <begin position="144"/>
        <end position="264"/>
    </location>
</feature>
<dbReference type="InterPro" id="IPR010619">
    <property type="entry name" value="ThrE-like_N"/>
</dbReference>
<keyword evidence="6" id="KW-1185">Reference proteome</keyword>
<comment type="similarity">
    <text evidence="1">Belongs to the ThrE exporter (TC 2.A.79) family.</text>
</comment>
<feature type="compositionally biased region" description="Basic residues" evidence="2">
    <location>
        <begin position="24"/>
        <end position="33"/>
    </location>
</feature>
<feature type="transmembrane region" description="Helical" evidence="3">
    <location>
        <begin position="186"/>
        <end position="206"/>
    </location>
</feature>
<name>A0A9P3G209_9APHY</name>
<protein>
    <recommendedName>
        <fullName evidence="4">Threonine/serine exporter-like N-terminal domain-containing protein</fullName>
    </recommendedName>
</protein>
<gene>
    <name evidence="5" type="ORF">PsYK624_036450</name>
</gene>
<proteinExistence type="inferred from homology"/>
<reference evidence="5 6" key="1">
    <citation type="submission" date="2021-08" db="EMBL/GenBank/DDBJ databases">
        <title>Draft Genome Sequence of Phanerochaete sordida strain YK-624.</title>
        <authorList>
            <person name="Mori T."/>
            <person name="Dohra H."/>
            <person name="Suzuki T."/>
            <person name="Kawagishi H."/>
            <person name="Hirai H."/>
        </authorList>
    </citation>
    <scope>NUCLEOTIDE SEQUENCE [LARGE SCALE GENOMIC DNA]</scope>
    <source>
        <strain evidence="5 6">YK-624</strain>
    </source>
</reference>
<accession>A0A9P3G209</accession>
<evidence type="ECO:0000256" key="3">
    <source>
        <dbReference type="SAM" id="Phobius"/>
    </source>
</evidence>
<organism evidence="5 6">
    <name type="scientific">Phanerochaete sordida</name>
    <dbReference type="NCBI Taxonomy" id="48140"/>
    <lineage>
        <taxon>Eukaryota</taxon>
        <taxon>Fungi</taxon>
        <taxon>Dikarya</taxon>
        <taxon>Basidiomycota</taxon>
        <taxon>Agaricomycotina</taxon>
        <taxon>Agaricomycetes</taxon>
        <taxon>Polyporales</taxon>
        <taxon>Phanerochaetaceae</taxon>
        <taxon>Phanerochaete</taxon>
    </lineage>
</organism>
<dbReference type="EMBL" id="BPQB01000007">
    <property type="protein sequence ID" value="GJE87562.1"/>
    <property type="molecule type" value="Genomic_DNA"/>
</dbReference>
<comment type="caution">
    <text evidence="5">The sequence shown here is derived from an EMBL/GenBank/DDBJ whole genome shotgun (WGS) entry which is preliminary data.</text>
</comment>
<dbReference type="OrthoDB" id="2802766at2759"/>
<evidence type="ECO:0000256" key="2">
    <source>
        <dbReference type="SAM" id="MobiDB-lite"/>
    </source>
</evidence>
<evidence type="ECO:0000313" key="5">
    <source>
        <dbReference type="EMBL" id="GJE87562.1"/>
    </source>
</evidence>
<dbReference type="Pfam" id="PF06738">
    <property type="entry name" value="ThrE"/>
    <property type="match status" value="1"/>
</dbReference>
<dbReference type="AlphaFoldDB" id="A0A9P3G209"/>
<keyword evidence="3" id="KW-0472">Membrane</keyword>
<evidence type="ECO:0000259" key="4">
    <source>
        <dbReference type="Pfam" id="PF06738"/>
    </source>
</evidence>
<evidence type="ECO:0000313" key="6">
    <source>
        <dbReference type="Proteomes" id="UP000703269"/>
    </source>
</evidence>
<feature type="transmembrane region" description="Helical" evidence="3">
    <location>
        <begin position="212"/>
        <end position="236"/>
    </location>
</feature>
<evidence type="ECO:0000256" key="1">
    <source>
        <dbReference type="ARBA" id="ARBA00034125"/>
    </source>
</evidence>
<keyword evidence="3" id="KW-0812">Transmembrane</keyword>
<dbReference type="Proteomes" id="UP000703269">
    <property type="component" value="Unassembled WGS sequence"/>
</dbReference>
<feature type="region of interest" description="Disordered" evidence="2">
    <location>
        <begin position="1"/>
        <end position="42"/>
    </location>
</feature>
<feature type="transmembrane region" description="Helical" evidence="3">
    <location>
        <begin position="305"/>
        <end position="322"/>
    </location>
</feature>
<feature type="transmembrane region" description="Helical" evidence="3">
    <location>
        <begin position="282"/>
        <end position="299"/>
    </location>
</feature>